<keyword evidence="1" id="KW-0472">Membrane</keyword>
<comment type="caution">
    <text evidence="3">The sequence shown here is derived from an EMBL/GenBank/DDBJ whole genome shotgun (WGS) entry which is preliminary data.</text>
</comment>
<name>A0A2S6C2G8_9PEZI</name>
<protein>
    <submittedName>
        <fullName evidence="3">Uncharacterized protein</fullName>
    </submittedName>
</protein>
<feature type="chain" id="PRO_5015517152" evidence="2">
    <location>
        <begin position="18"/>
        <end position="203"/>
    </location>
</feature>
<feature type="transmembrane region" description="Helical" evidence="1">
    <location>
        <begin position="170"/>
        <end position="200"/>
    </location>
</feature>
<dbReference type="AlphaFoldDB" id="A0A2S6C2G8"/>
<evidence type="ECO:0000256" key="2">
    <source>
        <dbReference type="SAM" id="SignalP"/>
    </source>
</evidence>
<reference evidence="4" key="1">
    <citation type="journal article" date="2017" name="bioRxiv">
        <title>Conservation of a gene cluster reveals novel cercosporin biosynthetic mechanisms and extends production to the genus Colletotrichum.</title>
        <authorList>
            <person name="de Jonge R."/>
            <person name="Ebert M.K."/>
            <person name="Huitt-Roehl C.R."/>
            <person name="Pal P."/>
            <person name="Suttle J.C."/>
            <person name="Spanner R.E."/>
            <person name="Neubauer J.D."/>
            <person name="Jurick W.M.II."/>
            <person name="Stott K.A."/>
            <person name="Secor G.A."/>
            <person name="Thomma B.P.H.J."/>
            <person name="Van de Peer Y."/>
            <person name="Townsend C.A."/>
            <person name="Bolton M.D."/>
        </authorList>
    </citation>
    <scope>NUCLEOTIDE SEQUENCE [LARGE SCALE GENOMIC DNA]</scope>
    <source>
        <strain evidence="4">CBS538.71</strain>
    </source>
</reference>
<dbReference type="Proteomes" id="UP000237631">
    <property type="component" value="Unassembled WGS sequence"/>
</dbReference>
<feature type="transmembrane region" description="Helical" evidence="1">
    <location>
        <begin position="141"/>
        <end position="158"/>
    </location>
</feature>
<accession>A0A2S6C2G8</accession>
<keyword evidence="2" id="KW-0732">Signal</keyword>
<keyword evidence="1" id="KW-0812">Transmembrane</keyword>
<feature type="signal peptide" evidence="2">
    <location>
        <begin position="1"/>
        <end position="17"/>
    </location>
</feature>
<keyword evidence="4" id="KW-1185">Reference proteome</keyword>
<dbReference type="OrthoDB" id="3649104at2759"/>
<evidence type="ECO:0000256" key="1">
    <source>
        <dbReference type="SAM" id="Phobius"/>
    </source>
</evidence>
<gene>
    <name evidence="3" type="ORF">CBER1_05848</name>
</gene>
<keyword evidence="1" id="KW-1133">Transmembrane helix</keyword>
<organism evidence="3 4">
    <name type="scientific">Cercospora berteroae</name>
    <dbReference type="NCBI Taxonomy" id="357750"/>
    <lineage>
        <taxon>Eukaryota</taxon>
        <taxon>Fungi</taxon>
        <taxon>Dikarya</taxon>
        <taxon>Ascomycota</taxon>
        <taxon>Pezizomycotina</taxon>
        <taxon>Dothideomycetes</taxon>
        <taxon>Dothideomycetidae</taxon>
        <taxon>Mycosphaerellales</taxon>
        <taxon>Mycosphaerellaceae</taxon>
        <taxon>Cercospora</taxon>
    </lineage>
</organism>
<proteinExistence type="predicted"/>
<evidence type="ECO:0000313" key="4">
    <source>
        <dbReference type="Proteomes" id="UP000237631"/>
    </source>
</evidence>
<sequence>MKLSLFALPALSVLAWAAPASVENTAVEKRQAPQGTLEQWLVTLSEELKPFTSHMTEVTAALPEDASVEDKEAAADSIMGDIAGIRQAFRETTAKVNAVRAQKQQKRQTLADLPSVLGQLDGRPIVLANLLLPILRQLNPALGSVLNTLSLTAVYVALQPFLTTELPALVVGLSGLVGGLLAALSPLLAALGGILAPIVAALL</sequence>
<dbReference type="EMBL" id="PNEN01000573">
    <property type="protein sequence ID" value="PPJ53932.1"/>
    <property type="molecule type" value="Genomic_DNA"/>
</dbReference>
<evidence type="ECO:0000313" key="3">
    <source>
        <dbReference type="EMBL" id="PPJ53932.1"/>
    </source>
</evidence>